<protein>
    <submittedName>
        <fullName evidence="1">Uncharacterized protein</fullName>
    </submittedName>
</protein>
<dbReference type="AlphaFoldDB" id="A0A315ZSJ8"/>
<comment type="caution">
    <text evidence="1">The sequence shown here is derived from an EMBL/GenBank/DDBJ whole genome shotgun (WGS) entry which is preliminary data.</text>
</comment>
<sequence>MVTVSTIKYEIVHGKAPGGFGSWAFSIDKEVCFISGKYGDAKKEAVAIAKSKKVHSVGVLS</sequence>
<dbReference type="RefSeq" id="WP_109678516.1">
    <property type="nucleotide sequence ID" value="NZ_QGDT01000057.1"/>
</dbReference>
<keyword evidence="2" id="KW-1185">Reference proteome</keyword>
<dbReference type="Proteomes" id="UP000245880">
    <property type="component" value="Unassembled WGS sequence"/>
</dbReference>
<reference evidence="1 2" key="1">
    <citation type="submission" date="2018-03" db="EMBL/GenBank/DDBJ databases">
        <title>Genomic Encyclopedia of Archaeal and Bacterial Type Strains, Phase II (KMG-II): from individual species to whole genera.</title>
        <authorList>
            <person name="Goeker M."/>
        </authorList>
    </citation>
    <scope>NUCLEOTIDE SEQUENCE [LARGE SCALE GENOMIC DNA]</scope>
    <source>
        <strain evidence="1 2">DSM 100346</strain>
    </source>
</reference>
<dbReference type="OrthoDB" id="971426at2"/>
<name>A0A315ZSJ8_9BACT</name>
<gene>
    <name evidence="1" type="ORF">CLV98_1573</name>
</gene>
<organism evidence="1 2">
    <name type="scientific">Dyadobacter jejuensis</name>
    <dbReference type="NCBI Taxonomy" id="1082580"/>
    <lineage>
        <taxon>Bacteria</taxon>
        <taxon>Pseudomonadati</taxon>
        <taxon>Bacteroidota</taxon>
        <taxon>Cytophagia</taxon>
        <taxon>Cytophagales</taxon>
        <taxon>Spirosomataceae</taxon>
        <taxon>Dyadobacter</taxon>
    </lineage>
</organism>
<proteinExistence type="predicted"/>
<evidence type="ECO:0000313" key="2">
    <source>
        <dbReference type="Proteomes" id="UP000245880"/>
    </source>
</evidence>
<accession>A0A315ZSJ8</accession>
<dbReference type="EMBL" id="QGDT01000057">
    <property type="protein sequence ID" value="PWJ48123.1"/>
    <property type="molecule type" value="Genomic_DNA"/>
</dbReference>
<evidence type="ECO:0000313" key="1">
    <source>
        <dbReference type="EMBL" id="PWJ48123.1"/>
    </source>
</evidence>